<evidence type="ECO:0000256" key="2">
    <source>
        <dbReference type="ARBA" id="ARBA00038251"/>
    </source>
</evidence>
<evidence type="ECO:0000313" key="4">
    <source>
        <dbReference type="EMBL" id="KIW27384.1"/>
    </source>
</evidence>
<dbReference type="InterPro" id="IPR011990">
    <property type="entry name" value="TPR-like_helical_dom_sf"/>
</dbReference>
<dbReference type="RefSeq" id="XP_016247600.1">
    <property type="nucleotide sequence ID" value="XM_016394181.1"/>
</dbReference>
<accession>A0A0D2CUR2</accession>
<feature type="compositionally biased region" description="Polar residues" evidence="3">
    <location>
        <begin position="1113"/>
        <end position="1123"/>
    </location>
</feature>
<dbReference type="GeneID" id="27346319"/>
<evidence type="ECO:0008006" key="6">
    <source>
        <dbReference type="Google" id="ProtNLM"/>
    </source>
</evidence>
<dbReference type="Pfam" id="PF13181">
    <property type="entry name" value="TPR_8"/>
    <property type="match status" value="1"/>
</dbReference>
<gene>
    <name evidence="4" type="ORF">PV07_07125</name>
</gene>
<evidence type="ECO:0000256" key="1">
    <source>
        <dbReference type="ARBA" id="ARBA00002550"/>
    </source>
</evidence>
<feature type="region of interest" description="Disordered" evidence="3">
    <location>
        <begin position="1084"/>
        <end position="1150"/>
    </location>
</feature>
<feature type="region of interest" description="Disordered" evidence="3">
    <location>
        <begin position="62"/>
        <end position="82"/>
    </location>
</feature>
<name>A0A0D2CUR2_9EURO</name>
<feature type="region of interest" description="Disordered" evidence="3">
    <location>
        <begin position="894"/>
        <end position="915"/>
    </location>
</feature>
<dbReference type="STRING" id="569365.A0A0D2CUR2"/>
<dbReference type="PANTHER" id="PTHR23083">
    <property type="entry name" value="TETRATRICOPEPTIDE REPEAT PROTEIN, TPR"/>
    <property type="match status" value="1"/>
</dbReference>
<dbReference type="PANTHER" id="PTHR23083:SF464">
    <property type="entry name" value="TETRATRICOPEPTIDE REPEAT DOMAIN 7, ISOFORM A"/>
    <property type="match status" value="1"/>
</dbReference>
<dbReference type="VEuPathDB" id="FungiDB:PV07_07125"/>
<evidence type="ECO:0000313" key="5">
    <source>
        <dbReference type="Proteomes" id="UP000054466"/>
    </source>
</evidence>
<dbReference type="Gene3D" id="1.25.40.10">
    <property type="entry name" value="Tetratricopeptide repeat domain"/>
    <property type="match status" value="2"/>
</dbReference>
<comment type="similarity">
    <text evidence="2">Belongs to the YPP1 family.</text>
</comment>
<feature type="region of interest" description="Disordered" evidence="3">
    <location>
        <begin position="703"/>
        <end position="859"/>
    </location>
</feature>
<dbReference type="HOGENOM" id="CLU_003276_0_0_1"/>
<proteinExistence type="inferred from homology"/>
<protein>
    <recommendedName>
        <fullName evidence="6">Filamentation protein (Rhf1)</fullName>
    </recommendedName>
</protein>
<reference evidence="4 5" key="1">
    <citation type="submission" date="2015-01" db="EMBL/GenBank/DDBJ databases">
        <title>The Genome Sequence of Cladophialophora immunda CBS83496.</title>
        <authorList>
            <consortium name="The Broad Institute Genomics Platform"/>
            <person name="Cuomo C."/>
            <person name="de Hoog S."/>
            <person name="Gorbushina A."/>
            <person name="Stielow B."/>
            <person name="Teixiera M."/>
            <person name="Abouelleil A."/>
            <person name="Chapman S.B."/>
            <person name="Priest M."/>
            <person name="Young S.K."/>
            <person name="Wortman J."/>
            <person name="Nusbaum C."/>
            <person name="Birren B."/>
        </authorList>
    </citation>
    <scope>NUCLEOTIDE SEQUENCE [LARGE SCALE GENOMIC DNA]</scope>
    <source>
        <strain evidence="4 5">CBS 83496</strain>
    </source>
</reference>
<dbReference type="SUPFAM" id="SSF48452">
    <property type="entry name" value="TPR-like"/>
    <property type="match status" value="1"/>
</dbReference>
<dbReference type="InterPro" id="IPR051722">
    <property type="entry name" value="Endocytosis_PI4K-reg_protein"/>
</dbReference>
<keyword evidence="5" id="KW-1185">Reference proteome</keyword>
<dbReference type="EMBL" id="KN847043">
    <property type="protein sequence ID" value="KIW27384.1"/>
    <property type="molecule type" value="Genomic_DNA"/>
</dbReference>
<feature type="compositionally biased region" description="Polar residues" evidence="3">
    <location>
        <begin position="828"/>
        <end position="852"/>
    </location>
</feature>
<feature type="compositionally biased region" description="Low complexity" evidence="3">
    <location>
        <begin position="758"/>
        <end position="775"/>
    </location>
</feature>
<sequence length="1231" mass="136699">MSTHHEKAQRYIGLLDAARVAGQWREFPELIRKVTKHAPDRKCLIRVAKSEHDVANYASTFARRPGTAHTNQPLPDSQATSLEEELRAPGHPFEEVVQGQTCLLWAHWVGAHKTDRQVPAVTFEPVRTAADAISLWTKICVVKTVYIRGMLFAQAGEDKEAKEILDSLLPWLDANRSLVVSTPQLLYWAQQLLGRVSLGHRLSVTDSATIIGHESASFRLQAFRHWAVLAVKNQEVSASTYGNGPGHLSKLDMWRAYYRFLSSLLQNRQGIADHVSIEHSDLAVELRRVETSYENELLRNVQFPKATESNAAIEAWVEEFIRNWQILCGPNWSESDLGEGGRNSCGRNVLDMLYRAATKSFHSTLILRRLFQVHKALTDFGLAYKALDTYIELMDRARAGAAKSETPATGSDSDEVFMRTIAEGIEGLCSFGRYLEAEKAYELCDKLQDLLRELESPSTNSIPNGFATRTNGEVNGEKSVPCRLSPDLLEVTYRAIGIGKAQWARWTPFSEERTNLQTAAIECLQKAAAQDLPPERQLSTLYALSQLLAQTRDIDQAIATVKKALAWEAEKLEGDNNYSIQRQLVPFWHLLSLLLTSRQNFETASQSCVAAFEQFSPPETIFGDFPNGSVVGGRLASGYRKVGLVDDMECDELQKIIEIRITELALTELLEGPEHAVNNSNDLLALYSRLFGRHGVIAISEETSRKRSIQPPKSSGGTVRSLPGKLFHRKRLGRSSESSKGVPINVAPSIAEELRPNTQATQATQTTQAPTIQVTNEDGKASPHKHKIFHIHDHAKEGKRHSSAPLPTKGLRSRRSRSLSRGRKEPSHASSTRQSFETSHETVPSSEATAETAQPELRSPLETIQSADVPEMPVSPDHDASEGAKQPLKEIPHNLTSHEKVPPPAQHQDQPPQQDVRLPVVGPGTLRTDPIPRFPRTASQRHALSVLVKIWLIIATLYRRGNMFDDSREACDEAAKVALKIEGMVASVESSARAFSDGGWGGGGKSSDELWADVYCERAELLMAIARAREEKEGAVSPEGIREAVENYEQCLMYFADHPGGIVGLSNVLLDYYERKVELARRIDNGKPRAEEPQQAQPQDEPGRPKHKREWSRISTGPTTNGWLETDGPGANATAPVGMSNTPSAREEDLKKTPENLNRLAARDRAYGLLSTLTKLGSGWDNSEAWFALARAHELGGEVDRAKEILWWCVELEDTRPIRHWGNVGCGGYVL</sequence>
<dbReference type="OrthoDB" id="29013at2759"/>
<feature type="compositionally biased region" description="Basic residues" evidence="3">
    <location>
        <begin position="811"/>
        <end position="821"/>
    </location>
</feature>
<comment type="function">
    <text evidence="1">Involved in endocytosis.</text>
</comment>
<organism evidence="4 5">
    <name type="scientific">Cladophialophora immunda</name>
    <dbReference type="NCBI Taxonomy" id="569365"/>
    <lineage>
        <taxon>Eukaryota</taxon>
        <taxon>Fungi</taxon>
        <taxon>Dikarya</taxon>
        <taxon>Ascomycota</taxon>
        <taxon>Pezizomycotina</taxon>
        <taxon>Eurotiomycetes</taxon>
        <taxon>Chaetothyriomycetidae</taxon>
        <taxon>Chaetothyriales</taxon>
        <taxon>Herpotrichiellaceae</taxon>
        <taxon>Cladophialophora</taxon>
    </lineage>
</organism>
<dbReference type="AlphaFoldDB" id="A0A0D2CUR2"/>
<evidence type="ECO:0000256" key="3">
    <source>
        <dbReference type="SAM" id="MobiDB-lite"/>
    </source>
</evidence>
<feature type="compositionally biased region" description="Polar residues" evidence="3">
    <location>
        <begin position="68"/>
        <end position="81"/>
    </location>
</feature>
<dbReference type="Proteomes" id="UP000054466">
    <property type="component" value="Unassembled WGS sequence"/>
</dbReference>
<dbReference type="InterPro" id="IPR019734">
    <property type="entry name" value="TPR_rpt"/>
</dbReference>